<feature type="transmembrane region" description="Helical" evidence="1">
    <location>
        <begin position="388"/>
        <end position="419"/>
    </location>
</feature>
<feature type="transmembrane region" description="Helical" evidence="1">
    <location>
        <begin position="233"/>
        <end position="254"/>
    </location>
</feature>
<reference evidence="2 3" key="1">
    <citation type="submission" date="2010-08" db="EMBL/GenBank/DDBJ databases">
        <authorList>
            <person name="Weinstock G."/>
            <person name="Sodergren E."/>
            <person name="Clifton S."/>
            <person name="Fulton L."/>
            <person name="Fulton B."/>
            <person name="Courtney L."/>
            <person name="Fronick C."/>
            <person name="Harrison M."/>
            <person name="Strong C."/>
            <person name="Farmer C."/>
            <person name="Delahaunty K."/>
            <person name="Markovic C."/>
            <person name="Hall O."/>
            <person name="Minx P."/>
            <person name="Tomlinson C."/>
            <person name="Mitreva M."/>
            <person name="Hou S."/>
            <person name="Chen J."/>
            <person name="Wollam A."/>
            <person name="Pepin K.H."/>
            <person name="Johnson M."/>
            <person name="Bhonagiri V."/>
            <person name="Zhang X."/>
            <person name="Suruliraj S."/>
            <person name="Warren W."/>
            <person name="Chinwalla A."/>
            <person name="Mardis E.R."/>
            <person name="Wilson R.K."/>
        </authorList>
    </citation>
    <scope>NUCLEOTIDE SEQUENCE [LARGE SCALE GENOMIC DNA]</scope>
    <source>
        <strain evidence="2 3">F0399</strain>
    </source>
</reference>
<gene>
    <name evidence="2" type="ORF">HMPREF9555_02188</name>
</gene>
<organism evidence="2 3">
    <name type="scientific">Selenomonas artemidis F0399</name>
    <dbReference type="NCBI Taxonomy" id="749551"/>
    <lineage>
        <taxon>Bacteria</taxon>
        <taxon>Bacillati</taxon>
        <taxon>Bacillota</taxon>
        <taxon>Negativicutes</taxon>
        <taxon>Selenomonadales</taxon>
        <taxon>Selenomonadaceae</taxon>
        <taxon>Selenomonas</taxon>
    </lineage>
</organism>
<dbReference type="GO" id="GO:0005886">
    <property type="term" value="C:plasma membrane"/>
    <property type="evidence" value="ECO:0007669"/>
    <property type="project" value="TreeGrafter"/>
</dbReference>
<dbReference type="HOGENOM" id="CLU_515692_0_0_9"/>
<evidence type="ECO:0008006" key="4">
    <source>
        <dbReference type="Google" id="ProtNLM"/>
    </source>
</evidence>
<dbReference type="AlphaFoldDB" id="E7N593"/>
<dbReference type="Pfam" id="PF05656">
    <property type="entry name" value="DUF805"/>
    <property type="match status" value="2"/>
</dbReference>
<protein>
    <recommendedName>
        <fullName evidence="4">DUF805 domain-containing protein</fullName>
    </recommendedName>
</protein>
<dbReference type="Proteomes" id="UP000004633">
    <property type="component" value="Unassembled WGS sequence"/>
</dbReference>
<name>E7N593_9FIRM</name>
<dbReference type="STRING" id="749551.HMPREF9555_02188"/>
<feature type="transmembrane region" description="Helical" evidence="1">
    <location>
        <begin position="93"/>
        <end position="114"/>
    </location>
</feature>
<feature type="transmembrane region" description="Helical" evidence="1">
    <location>
        <begin position="507"/>
        <end position="529"/>
    </location>
</feature>
<evidence type="ECO:0000313" key="3">
    <source>
        <dbReference type="Proteomes" id="UP000004633"/>
    </source>
</evidence>
<dbReference type="PANTHER" id="PTHR34980">
    <property type="entry name" value="INNER MEMBRANE PROTEIN-RELATED-RELATED"/>
    <property type="match status" value="1"/>
</dbReference>
<feature type="transmembrane region" description="Helical" evidence="1">
    <location>
        <begin position="457"/>
        <end position="487"/>
    </location>
</feature>
<comment type="caution">
    <text evidence="2">The sequence shown here is derived from an EMBL/GenBank/DDBJ whole genome shotgun (WGS) entry which is preliminary data.</text>
</comment>
<evidence type="ECO:0000313" key="2">
    <source>
        <dbReference type="EMBL" id="EFW28667.1"/>
    </source>
</evidence>
<dbReference type="PANTHER" id="PTHR34980:SF3">
    <property type="entry name" value="BLR8105 PROTEIN"/>
    <property type="match status" value="1"/>
</dbReference>
<feature type="transmembrane region" description="Helical" evidence="1">
    <location>
        <begin position="58"/>
        <end position="81"/>
    </location>
</feature>
<keyword evidence="3" id="KW-1185">Reference proteome</keyword>
<keyword evidence="1" id="KW-1133">Transmembrane helix</keyword>
<evidence type="ECO:0000256" key="1">
    <source>
        <dbReference type="SAM" id="Phobius"/>
    </source>
</evidence>
<proteinExistence type="predicted"/>
<keyword evidence="1" id="KW-0812">Transmembrane</keyword>
<dbReference type="EMBL" id="AECV01000063">
    <property type="protein sequence ID" value="EFW28667.1"/>
    <property type="molecule type" value="Genomic_DNA"/>
</dbReference>
<dbReference type="InterPro" id="IPR008523">
    <property type="entry name" value="DUF805"/>
</dbReference>
<sequence length="531" mass="58339">MHPIDHGFRAHFFAWRGRLNRMRHFKRQLAVFGLMCAAMLLLASVLDLLSPHLRHSEIVTWIIIALMGVVVLTYAVSSVMLQIRRLHDLNLSGFFLLLRLVPFVDVILCLYLIFAKGTEGDNRFGHDPLGSADIRDFTKEPPPVCAAPGTPATQQGENHNRHTKKGEYIPLDLFSRSGRLSRRDFALTVGILFGGSGLIFLLLEVLSIPLIYYVAAFFFRDMTAAFWTMMTGAWFIACIAVCLALLTLLLPAVIRRLHDMNCSGWLALPLVPCSLIILGLTLVSSLLSIGITLSVMISGTPTGCIGGFHLTTDMNDILAGSIFFIVLIFMVTLPLLSAYAAFLFFKKGSPAENRWGAPSISNKLPPMRAAFLSTNGSIERRPFIVQTLLLLTAAGIIVPTALYLVSVPIFFILIGLGVLPFGTHMHLFAMAPALYPIAALPLVIRRLRTLGRNPYEAVFVFAPLIPIPFALLPISESFGILQFISFAHDIPLRRLLDPLVVAPTDGSLMFAAFSFVCAVAGIIGIARLVKK</sequence>
<feature type="transmembrane region" description="Helical" evidence="1">
    <location>
        <begin position="317"/>
        <end position="345"/>
    </location>
</feature>
<accession>E7N593</accession>
<feature type="transmembrane region" description="Helical" evidence="1">
    <location>
        <begin position="266"/>
        <end position="297"/>
    </location>
</feature>
<feature type="transmembrane region" description="Helical" evidence="1">
    <location>
        <begin position="425"/>
        <end position="445"/>
    </location>
</feature>
<feature type="transmembrane region" description="Helical" evidence="1">
    <location>
        <begin position="29"/>
        <end position="46"/>
    </location>
</feature>
<dbReference type="RefSeq" id="WP_009350835.1">
    <property type="nucleotide sequence ID" value="NZ_GL638158.1"/>
</dbReference>
<keyword evidence="1" id="KW-0472">Membrane</keyword>